<dbReference type="InterPro" id="IPR029058">
    <property type="entry name" value="AB_hydrolase_fold"/>
</dbReference>
<reference evidence="3 4" key="1">
    <citation type="submission" date="2021-12" db="EMBL/GenBank/DDBJ databases">
        <title>Discovery of the Pendulisporaceae a myxobacterial family with distinct sporulation behavior and unique specialized metabolism.</title>
        <authorList>
            <person name="Garcia R."/>
            <person name="Popoff A."/>
            <person name="Bader C.D."/>
            <person name="Loehr J."/>
            <person name="Walesch S."/>
            <person name="Walt C."/>
            <person name="Boldt J."/>
            <person name="Bunk B."/>
            <person name="Haeckl F.J.F.P.J."/>
            <person name="Gunesch A.P."/>
            <person name="Birkelbach J."/>
            <person name="Nuebel U."/>
            <person name="Pietschmann T."/>
            <person name="Bach T."/>
            <person name="Mueller R."/>
        </authorList>
    </citation>
    <scope>NUCLEOTIDE SEQUENCE [LARGE SCALE GENOMIC DNA]</scope>
    <source>
        <strain evidence="3 4">MSr12523</strain>
    </source>
</reference>
<evidence type="ECO:0000313" key="3">
    <source>
        <dbReference type="EMBL" id="WXA90640.1"/>
    </source>
</evidence>
<proteinExistence type="predicted"/>
<protein>
    <submittedName>
        <fullName evidence="3">Alpha/beta hydrolase</fullName>
    </submittedName>
</protein>
<dbReference type="PRINTS" id="PR00412">
    <property type="entry name" value="EPOXHYDRLASE"/>
</dbReference>
<dbReference type="Proteomes" id="UP001379533">
    <property type="component" value="Chromosome"/>
</dbReference>
<keyword evidence="1 3" id="KW-0378">Hydrolase</keyword>
<gene>
    <name evidence="3" type="ORF">LZC95_29835</name>
</gene>
<dbReference type="GO" id="GO:0016787">
    <property type="term" value="F:hydrolase activity"/>
    <property type="evidence" value="ECO:0007669"/>
    <property type="project" value="UniProtKB-KW"/>
</dbReference>
<evidence type="ECO:0000256" key="1">
    <source>
        <dbReference type="ARBA" id="ARBA00022801"/>
    </source>
</evidence>
<dbReference type="RefSeq" id="WP_394841258.1">
    <property type="nucleotide sequence ID" value="NZ_CP089982.1"/>
</dbReference>
<evidence type="ECO:0000259" key="2">
    <source>
        <dbReference type="Pfam" id="PF00561"/>
    </source>
</evidence>
<keyword evidence="4" id="KW-1185">Reference proteome</keyword>
<dbReference type="PANTHER" id="PTHR43329">
    <property type="entry name" value="EPOXIDE HYDROLASE"/>
    <property type="match status" value="1"/>
</dbReference>
<evidence type="ECO:0000313" key="4">
    <source>
        <dbReference type="Proteomes" id="UP001379533"/>
    </source>
</evidence>
<accession>A0ABZ2JZC0</accession>
<dbReference type="SUPFAM" id="SSF53474">
    <property type="entry name" value="alpha/beta-Hydrolases"/>
    <property type="match status" value="1"/>
</dbReference>
<dbReference type="Gene3D" id="3.40.50.1820">
    <property type="entry name" value="alpha/beta hydrolase"/>
    <property type="match status" value="1"/>
</dbReference>
<dbReference type="InterPro" id="IPR000073">
    <property type="entry name" value="AB_hydrolase_1"/>
</dbReference>
<dbReference type="PRINTS" id="PR00111">
    <property type="entry name" value="ABHYDROLASE"/>
</dbReference>
<name>A0ABZ2JZC0_9BACT</name>
<organism evidence="3 4">
    <name type="scientific">Pendulispora brunnea</name>
    <dbReference type="NCBI Taxonomy" id="2905690"/>
    <lineage>
        <taxon>Bacteria</taxon>
        <taxon>Pseudomonadati</taxon>
        <taxon>Myxococcota</taxon>
        <taxon>Myxococcia</taxon>
        <taxon>Myxococcales</taxon>
        <taxon>Sorangiineae</taxon>
        <taxon>Pendulisporaceae</taxon>
        <taxon>Pendulispora</taxon>
    </lineage>
</organism>
<dbReference type="Pfam" id="PF00561">
    <property type="entry name" value="Abhydrolase_1"/>
    <property type="match status" value="1"/>
</dbReference>
<feature type="domain" description="AB hydrolase-1" evidence="2">
    <location>
        <begin position="57"/>
        <end position="297"/>
    </location>
</feature>
<dbReference type="InterPro" id="IPR000639">
    <property type="entry name" value="Epox_hydrolase-like"/>
</dbReference>
<dbReference type="EMBL" id="CP089982">
    <property type="protein sequence ID" value="WXA90640.1"/>
    <property type="molecule type" value="Genomic_DNA"/>
</dbReference>
<sequence length="313" mass="34109">MRGRWVISGCGLALALQLGGCGARVESPVQKLGGGFEEGVAEVEGIRLHHVQGGKGPTVLLIPGFLQTWYAWRDVMPALVGAGFHVVAVDPRGMGESSRPANGYDTGRVAADLHGLMRKLGHDRYAVVGHDIGAWIAYALAGDHPEVVERLALIEGILPGLLGPSDVFMPEKESVAFWHFMFNRQPDLPELLITGRERTYLGWLFDHWSYKHDAIARDVYAKTYTEPGAISAQLAYYRAFPETMAQNQKRATQKLGMPVLALGGDHAKGNKQLAMVQPLGSDVRGGQLRDCGHFAPEECSGALTEQVLSFLRQ</sequence>